<protein>
    <submittedName>
        <fullName evidence="7">Chlorocatechol 1,2-dioxygenase</fullName>
        <ecNumber evidence="7">1.13.11.-</ecNumber>
    </submittedName>
</protein>
<accession>A0A822N1J0</accession>
<dbReference type="GO" id="GO:0009712">
    <property type="term" value="P:catechol-containing compound metabolic process"/>
    <property type="evidence" value="ECO:0007669"/>
    <property type="project" value="InterPro"/>
</dbReference>
<evidence type="ECO:0000313" key="7">
    <source>
        <dbReference type="EMBL" id="CDT69297.1"/>
    </source>
</evidence>
<dbReference type="GO" id="GO:0008199">
    <property type="term" value="F:ferric iron binding"/>
    <property type="evidence" value="ECO:0007669"/>
    <property type="project" value="InterPro"/>
</dbReference>
<dbReference type="Gene3D" id="2.60.130.10">
    <property type="entry name" value="Aromatic compound dioxygenase"/>
    <property type="match status" value="1"/>
</dbReference>
<evidence type="ECO:0000256" key="2">
    <source>
        <dbReference type="ARBA" id="ARBA00007825"/>
    </source>
</evidence>
<dbReference type="PANTHER" id="PTHR33711:SF7">
    <property type="entry name" value="INTRADIOL RING-CLEAVAGE DIOXYGENASES DOMAIN-CONTAINING PROTEIN-RELATED"/>
    <property type="match status" value="1"/>
</dbReference>
<evidence type="ECO:0000256" key="5">
    <source>
        <dbReference type="ARBA" id="ARBA00023002"/>
    </source>
</evidence>
<organism evidence="7 8">
    <name type="scientific">Vibrio crassostreae</name>
    <dbReference type="NCBI Taxonomy" id="246167"/>
    <lineage>
        <taxon>Bacteria</taxon>
        <taxon>Pseudomonadati</taxon>
        <taxon>Pseudomonadota</taxon>
        <taxon>Gammaproteobacteria</taxon>
        <taxon>Vibrionales</taxon>
        <taxon>Vibrionaceae</taxon>
        <taxon>Vibrio</taxon>
    </lineage>
</organism>
<dbReference type="Pfam" id="PF00775">
    <property type="entry name" value="Dioxygenase_C"/>
    <property type="match status" value="1"/>
</dbReference>
<dbReference type="InterPro" id="IPR050770">
    <property type="entry name" value="Intradiol_RC_Dioxygenase"/>
</dbReference>
<proteinExistence type="inferred from homology"/>
<dbReference type="EC" id="1.13.11.-" evidence="7"/>
<dbReference type="InterPro" id="IPR015889">
    <property type="entry name" value="Intradiol_dOase_core"/>
</dbReference>
<dbReference type="PANTHER" id="PTHR33711">
    <property type="entry name" value="DIOXYGENASE, PUTATIVE (AFU_ORTHOLOGUE AFUA_2G02910)-RELATED"/>
    <property type="match status" value="1"/>
</dbReference>
<dbReference type="PROSITE" id="PS00083">
    <property type="entry name" value="INTRADIOL_DIOXYGENAS"/>
    <property type="match status" value="1"/>
</dbReference>
<gene>
    <name evidence="7" type="primary">tcbC</name>
    <name evidence="7" type="ORF">VCR5J5_790075</name>
</gene>
<dbReference type="Pfam" id="PF04444">
    <property type="entry name" value="Dioxygenase_N"/>
    <property type="match status" value="1"/>
</dbReference>
<dbReference type="SUPFAM" id="SSF49482">
    <property type="entry name" value="Aromatic compound dioxygenase"/>
    <property type="match status" value="1"/>
</dbReference>
<dbReference type="RefSeq" id="WP_048664361.1">
    <property type="nucleotide sequence ID" value="NZ_CAWQCV010000125.1"/>
</dbReference>
<dbReference type="AlphaFoldDB" id="A0A822N1J0"/>
<dbReference type="GO" id="GO:0018576">
    <property type="term" value="F:catechol 1,2-dioxygenase activity"/>
    <property type="evidence" value="ECO:0007669"/>
    <property type="project" value="InterPro"/>
</dbReference>
<evidence type="ECO:0000313" key="8">
    <source>
        <dbReference type="Proteomes" id="UP000049495"/>
    </source>
</evidence>
<comment type="cofactor">
    <cofactor evidence="1">
        <name>Fe(3+)</name>
        <dbReference type="ChEBI" id="CHEBI:29034"/>
    </cofactor>
</comment>
<keyword evidence="6" id="KW-0408">Iron</keyword>
<comment type="similarity">
    <text evidence="2">Belongs to the intradiol ring-cleavage dioxygenase family.</text>
</comment>
<name>A0A822N1J0_9VIBR</name>
<keyword evidence="5 7" id="KW-0560">Oxidoreductase</keyword>
<evidence type="ECO:0000256" key="3">
    <source>
        <dbReference type="ARBA" id="ARBA00022723"/>
    </source>
</evidence>
<dbReference type="InterPro" id="IPR000627">
    <property type="entry name" value="Intradiol_dOase_C"/>
</dbReference>
<comment type="caution">
    <text evidence="7">The sequence shown here is derived from an EMBL/GenBank/DDBJ whole genome shotgun (WGS) entry which is preliminary data.</text>
</comment>
<keyword evidence="4 7" id="KW-0223">Dioxygenase</keyword>
<evidence type="ECO:0000256" key="1">
    <source>
        <dbReference type="ARBA" id="ARBA00001965"/>
    </source>
</evidence>
<dbReference type="Proteomes" id="UP000049495">
    <property type="component" value="Unassembled WGS sequence"/>
</dbReference>
<reference evidence="8" key="1">
    <citation type="submission" date="2014-06" db="EMBL/GenBank/DDBJ databases">
        <authorList>
            <person name="Le Roux Frederique"/>
        </authorList>
    </citation>
    <scope>NUCLEOTIDE SEQUENCE [LARGE SCALE GENOMIC DNA]</scope>
    <source>
        <strain evidence="8">J5-5</strain>
    </source>
</reference>
<evidence type="ECO:0000256" key="6">
    <source>
        <dbReference type="ARBA" id="ARBA00023004"/>
    </source>
</evidence>
<dbReference type="InterPro" id="IPR007535">
    <property type="entry name" value="Catechol_dOase_N"/>
</dbReference>
<evidence type="ECO:0000256" key="4">
    <source>
        <dbReference type="ARBA" id="ARBA00022964"/>
    </source>
</evidence>
<keyword evidence="3" id="KW-0479">Metal-binding</keyword>
<sequence>MSERVKEVVDAIISSIRATMIEKQVTVKEYRAGILYLHELGLKGEIPLLSDVYFNSTAVENENRIYKGTRSDLEGPYYLADSPFITDEIKTLDDVEGEAMIIRGAITSVDGEPIANAELDIWHSTPDGRYSGIHDGVPQDCYRGRVITNDEGRYSVKSTTPIPYEIPSQGMTGQLLQMLGNHTWRPAHIHIKAKKKGFHELTTQAYFEGGDWTENDCCSGVCNSGVNIIAEKHEDGVRIMDIDLVLDKEVI</sequence>
<dbReference type="EMBL" id="CCJV01000143">
    <property type="protein sequence ID" value="CDT69297.1"/>
    <property type="molecule type" value="Genomic_DNA"/>
</dbReference>